<dbReference type="SMART" id="SM01065">
    <property type="entry name" value="CBM_2"/>
    <property type="match status" value="1"/>
</dbReference>
<comment type="caution">
    <text evidence="13">The sequence shown here is derived from an EMBL/GenBank/DDBJ whole genome shotgun (WGS) entry which is preliminary data.</text>
</comment>
<dbReference type="CDD" id="cd05467">
    <property type="entry name" value="CBM20"/>
    <property type="match status" value="1"/>
</dbReference>
<dbReference type="Pfam" id="PF02446">
    <property type="entry name" value="Glyco_hydro_77"/>
    <property type="match status" value="1"/>
</dbReference>
<dbReference type="GO" id="GO:2001070">
    <property type="term" value="F:starch binding"/>
    <property type="evidence" value="ECO:0007669"/>
    <property type="project" value="InterPro"/>
</dbReference>
<keyword evidence="8 13" id="KW-0808">Transferase</keyword>
<evidence type="ECO:0000256" key="5">
    <source>
        <dbReference type="ARBA" id="ARBA00020295"/>
    </source>
</evidence>
<keyword evidence="6" id="KW-0963">Cytoplasm</keyword>
<feature type="domain" description="CBM20" evidence="12">
    <location>
        <begin position="1"/>
        <end position="114"/>
    </location>
</feature>
<dbReference type="InterPro" id="IPR003385">
    <property type="entry name" value="Glyco_hydro_77"/>
</dbReference>
<keyword evidence="9" id="KW-0119">Carbohydrate metabolism</keyword>
<dbReference type="AlphaFoldDB" id="A0A5M8P3Z1"/>
<dbReference type="SUPFAM" id="SSF51445">
    <property type="entry name" value="(Trans)glycosidases"/>
    <property type="match status" value="1"/>
</dbReference>
<evidence type="ECO:0000256" key="10">
    <source>
        <dbReference type="ARBA" id="ARBA00031423"/>
    </source>
</evidence>
<dbReference type="EMBL" id="SNRX01000004">
    <property type="protein sequence ID" value="KAA6302960.1"/>
    <property type="molecule type" value="Genomic_DNA"/>
</dbReference>
<evidence type="ECO:0000313" key="13">
    <source>
        <dbReference type="EMBL" id="KAA6302960.1"/>
    </source>
</evidence>
<organism evidence="13 14">
    <name type="scientific">Candidatus Ordinivivax streblomastigis</name>
    <dbReference type="NCBI Taxonomy" id="2540710"/>
    <lineage>
        <taxon>Bacteria</taxon>
        <taxon>Pseudomonadati</taxon>
        <taxon>Bacteroidota</taxon>
        <taxon>Bacteroidia</taxon>
        <taxon>Bacteroidales</taxon>
        <taxon>Candidatus Ordinivivax</taxon>
    </lineage>
</organism>
<dbReference type="SUPFAM" id="SSF49452">
    <property type="entry name" value="Starch-binding domain-like"/>
    <property type="match status" value="1"/>
</dbReference>
<dbReference type="PROSITE" id="PS51166">
    <property type="entry name" value="CBM20"/>
    <property type="match status" value="1"/>
</dbReference>
<keyword evidence="7 13" id="KW-0328">Glycosyltransferase</keyword>
<evidence type="ECO:0000256" key="9">
    <source>
        <dbReference type="ARBA" id="ARBA00023277"/>
    </source>
</evidence>
<protein>
    <recommendedName>
        <fullName evidence="5">4-alpha-glucanotransferase</fullName>
        <ecNumber evidence="4">2.4.1.25</ecNumber>
    </recommendedName>
    <alternativeName>
        <fullName evidence="10">Amylomaltase</fullName>
    </alternativeName>
    <alternativeName>
        <fullName evidence="11">Disproportionating enzyme</fullName>
    </alternativeName>
</protein>
<dbReference type="Proteomes" id="UP000324575">
    <property type="component" value="Unassembled WGS sequence"/>
</dbReference>
<dbReference type="GO" id="GO:0004134">
    <property type="term" value="F:4-alpha-glucanotransferase activity"/>
    <property type="evidence" value="ECO:0007669"/>
    <property type="project" value="UniProtKB-EC"/>
</dbReference>
<dbReference type="InterPro" id="IPR002044">
    <property type="entry name" value="CBM20"/>
</dbReference>
<comment type="similarity">
    <text evidence="3">Belongs to the disproportionating enzyme family.</text>
</comment>
<dbReference type="GO" id="GO:0005975">
    <property type="term" value="P:carbohydrate metabolic process"/>
    <property type="evidence" value="ECO:0007669"/>
    <property type="project" value="InterPro"/>
</dbReference>
<gene>
    <name evidence="13" type="ORF">EZS26_000855</name>
</gene>
<dbReference type="InterPro" id="IPR013784">
    <property type="entry name" value="Carb-bd-like_fold"/>
</dbReference>
<comment type="subcellular location">
    <subcellularLocation>
        <location evidence="2">Cytoplasm</location>
    </subcellularLocation>
</comment>
<name>A0A5M8P3Z1_9BACT</name>
<dbReference type="PANTHER" id="PTHR32518">
    <property type="match status" value="1"/>
</dbReference>
<dbReference type="Gene3D" id="2.60.40.10">
    <property type="entry name" value="Immunoglobulins"/>
    <property type="match status" value="1"/>
</dbReference>
<accession>A0A5M8P3Z1</accession>
<evidence type="ECO:0000256" key="11">
    <source>
        <dbReference type="ARBA" id="ARBA00031501"/>
    </source>
</evidence>
<comment type="catalytic activity">
    <reaction evidence="1">
        <text>Transfers a segment of a (1-&gt;4)-alpha-D-glucan to a new position in an acceptor, which may be glucose or a (1-&gt;4)-alpha-D-glucan.</text>
        <dbReference type="EC" id="2.4.1.25"/>
    </reaction>
</comment>
<dbReference type="InterPro" id="IPR017853">
    <property type="entry name" value="GH"/>
</dbReference>
<reference evidence="13 14" key="1">
    <citation type="submission" date="2019-03" db="EMBL/GenBank/DDBJ databases">
        <title>Single cell metagenomics reveals metabolic interactions within the superorganism composed of flagellate Streblomastix strix and complex community of Bacteroidetes bacteria on its surface.</title>
        <authorList>
            <person name="Treitli S.C."/>
            <person name="Kolisko M."/>
            <person name="Husnik F."/>
            <person name="Keeling P."/>
            <person name="Hampl V."/>
        </authorList>
    </citation>
    <scope>NUCLEOTIDE SEQUENCE [LARGE SCALE GENOMIC DNA]</scope>
    <source>
        <strain evidence="13">St1</strain>
    </source>
</reference>
<evidence type="ECO:0000256" key="2">
    <source>
        <dbReference type="ARBA" id="ARBA00004496"/>
    </source>
</evidence>
<dbReference type="Gene3D" id="3.20.20.80">
    <property type="entry name" value="Glycosidases"/>
    <property type="match status" value="2"/>
</dbReference>
<proteinExistence type="inferred from homology"/>
<dbReference type="EC" id="2.4.1.25" evidence="4"/>
<evidence type="ECO:0000256" key="3">
    <source>
        <dbReference type="ARBA" id="ARBA00005684"/>
    </source>
</evidence>
<dbReference type="Pfam" id="PF00686">
    <property type="entry name" value="CBM_20"/>
    <property type="match status" value="1"/>
</dbReference>
<dbReference type="InterPro" id="IPR013783">
    <property type="entry name" value="Ig-like_fold"/>
</dbReference>
<evidence type="ECO:0000256" key="7">
    <source>
        <dbReference type="ARBA" id="ARBA00022676"/>
    </source>
</evidence>
<evidence type="ECO:0000256" key="6">
    <source>
        <dbReference type="ARBA" id="ARBA00022490"/>
    </source>
</evidence>
<evidence type="ECO:0000256" key="4">
    <source>
        <dbReference type="ARBA" id="ARBA00012560"/>
    </source>
</evidence>
<evidence type="ECO:0000313" key="14">
    <source>
        <dbReference type="Proteomes" id="UP000324575"/>
    </source>
</evidence>
<sequence>MKICITTHYHAVWGQRLAITGSVPELGNWNPAHAPEMQTKSDGIWSVELFFPDHYQVLEYKFCLLSPGMSGQFLENPIIRWDKSDNRYVDLRQGNKAVFAPNIAFQDSEPLWKAAGVAIPIFSLRSATGFGIGDFGDLLLLIDWAKATGMKIIQTLPVNDTTQTHTYLDSYPYNAISIYALHPLYLNLDALGTLKDAKRRNFYKQKQKELNTLPSVDYEKVDRIKWQFFREIFKQEGETVIHSLPYSEFFEANKDWLLPYAGFSAKRDQEVHVDLYCFLQFHTHLQMTKARNYARQNDIILKGDIPIGISRDGVEAQTEPHYFNMHFQAGAPPDAFSTDGQIWGFPTYNWPAMEADNYQWWKKRFRKMADYFDAYRIDHILGFFRIWQIPANANSGLDGYFSPALPLSLTEIETAGVPVPAVPALFIEDEKQTEQYHPRISMAGNAVYQSLHPDEKQAFDRLHNDYFYHRHNEFWKAEAIKHLTPLVNTTEMLVCGEDLGMIPQSVPDVMNQLQILSLDIERMPKVLGVEFTDLQHLPYLSVCTTSTHDMSTIRGWWQENPSQTQRYYNEVLKQDGIAPEECTPEIAQIILRNHLKSPSMLTIIPWQDWLAIDGELRNPDIESERINIPANARHYWRYRMHLSLEQLLKAEKLTTQIQNLITE</sequence>
<evidence type="ECO:0000256" key="1">
    <source>
        <dbReference type="ARBA" id="ARBA00000439"/>
    </source>
</evidence>
<dbReference type="PANTHER" id="PTHR32518:SF3">
    <property type="entry name" value="4-ALPHA-GLUCANOTRANSFERASE"/>
    <property type="match status" value="1"/>
</dbReference>
<evidence type="ECO:0000259" key="12">
    <source>
        <dbReference type="PROSITE" id="PS51166"/>
    </source>
</evidence>
<evidence type="ECO:0000256" key="8">
    <source>
        <dbReference type="ARBA" id="ARBA00022679"/>
    </source>
</evidence>
<dbReference type="GO" id="GO:0005737">
    <property type="term" value="C:cytoplasm"/>
    <property type="evidence" value="ECO:0007669"/>
    <property type="project" value="UniProtKB-SubCell"/>
</dbReference>